<dbReference type="Proteomes" id="UP000663889">
    <property type="component" value="Unassembled WGS sequence"/>
</dbReference>
<comment type="caution">
    <text evidence="1">The sequence shown here is derived from an EMBL/GenBank/DDBJ whole genome shotgun (WGS) entry which is preliminary data.</text>
</comment>
<dbReference type="EMBL" id="CAJNOT010002022">
    <property type="protein sequence ID" value="CAF1275580.1"/>
    <property type="molecule type" value="Genomic_DNA"/>
</dbReference>
<gene>
    <name evidence="5" type="ORF">FNK824_LOCUS35566</name>
    <name evidence="4" type="ORF">OTI717_LOCUS7092</name>
    <name evidence="1" type="ORF">RFH988_LOCUS13080</name>
    <name evidence="3" type="ORF">SEV965_LOCUS37962</name>
    <name evidence="2" type="ORF">ZHD862_LOCUS26648</name>
</gene>
<evidence type="ECO:0000313" key="6">
    <source>
        <dbReference type="Proteomes" id="UP000663882"/>
    </source>
</evidence>
<dbReference type="OrthoDB" id="539213at2759"/>
<organism evidence="1 6">
    <name type="scientific">Rotaria sordida</name>
    <dbReference type="NCBI Taxonomy" id="392033"/>
    <lineage>
        <taxon>Eukaryota</taxon>
        <taxon>Metazoa</taxon>
        <taxon>Spiralia</taxon>
        <taxon>Gnathifera</taxon>
        <taxon>Rotifera</taxon>
        <taxon>Eurotatoria</taxon>
        <taxon>Bdelloidea</taxon>
        <taxon>Philodinida</taxon>
        <taxon>Philodinidae</taxon>
        <taxon>Rotaria</taxon>
    </lineage>
</organism>
<evidence type="ECO:0000313" key="4">
    <source>
        <dbReference type="EMBL" id="CAF3606796.1"/>
    </source>
</evidence>
<evidence type="ECO:0000313" key="3">
    <source>
        <dbReference type="EMBL" id="CAF1538152.1"/>
    </source>
</evidence>
<evidence type="ECO:0000313" key="1">
    <source>
        <dbReference type="EMBL" id="CAF0979724.1"/>
    </source>
</evidence>
<evidence type="ECO:0000313" key="2">
    <source>
        <dbReference type="EMBL" id="CAF1275580.1"/>
    </source>
</evidence>
<dbReference type="Proteomes" id="UP000663823">
    <property type="component" value="Unassembled WGS sequence"/>
</dbReference>
<dbReference type="Proteomes" id="UP000663882">
    <property type="component" value="Unassembled WGS sequence"/>
</dbReference>
<dbReference type="Proteomes" id="UP000663874">
    <property type="component" value="Unassembled WGS sequence"/>
</dbReference>
<protein>
    <submittedName>
        <fullName evidence="1">Uncharacterized protein</fullName>
    </submittedName>
</protein>
<dbReference type="EMBL" id="CAJOAX010000519">
    <property type="protein sequence ID" value="CAF3606796.1"/>
    <property type="molecule type" value="Genomic_DNA"/>
</dbReference>
<proteinExistence type="predicted"/>
<dbReference type="EMBL" id="CAJNOO010000565">
    <property type="protein sequence ID" value="CAF0979724.1"/>
    <property type="molecule type" value="Genomic_DNA"/>
</dbReference>
<accession>A0A814FC84</accession>
<sequence length="141" mass="16527">MLLDDFGVIRHRPNGDGLTAYQLAKNESVRQLFYRPSEDRLLRYVQSAPEQGDLQLNLIGSEDENQTDIGDQTDDQYGIHSRSNAIDYILRKMLQLNSLHIHIQQRNSPAITIEWLEQQHIRFNYSNYIIINVGQDHYSWL</sequence>
<reference evidence="1" key="1">
    <citation type="submission" date="2021-02" db="EMBL/GenBank/DDBJ databases">
        <authorList>
            <person name="Nowell W R."/>
        </authorList>
    </citation>
    <scope>NUCLEOTIDE SEQUENCE</scope>
</reference>
<dbReference type="AlphaFoldDB" id="A0A814FC84"/>
<evidence type="ECO:0000313" key="5">
    <source>
        <dbReference type="EMBL" id="CAF4187505.1"/>
    </source>
</evidence>
<name>A0A814FC84_9BILA</name>
<dbReference type="Proteomes" id="UP000663864">
    <property type="component" value="Unassembled WGS sequence"/>
</dbReference>
<dbReference type="EMBL" id="CAJOBE010015242">
    <property type="protein sequence ID" value="CAF4187505.1"/>
    <property type="molecule type" value="Genomic_DNA"/>
</dbReference>
<dbReference type="EMBL" id="CAJNOU010008485">
    <property type="protein sequence ID" value="CAF1538152.1"/>
    <property type="molecule type" value="Genomic_DNA"/>
</dbReference>